<dbReference type="Proteomes" id="UP000265663">
    <property type="component" value="Unassembled WGS sequence"/>
</dbReference>
<gene>
    <name evidence="1" type="ORF">GMOD_00004889</name>
</gene>
<evidence type="ECO:0000313" key="1">
    <source>
        <dbReference type="EMBL" id="RMZ74059.1"/>
    </source>
</evidence>
<protein>
    <submittedName>
        <fullName evidence="1">Uncharacterized protein</fullName>
    </submittedName>
</protein>
<dbReference type="AlphaFoldDB" id="A0A3M7MI66"/>
<dbReference type="EMBL" id="KE747843">
    <property type="protein sequence ID" value="RMZ74059.1"/>
    <property type="molecule type" value="Genomic_DNA"/>
</dbReference>
<reference evidence="1 2" key="1">
    <citation type="journal article" date="2014" name="PLoS ONE">
        <title>De novo Genome Assembly of the Fungal Plant Pathogen Pyrenophora semeniperda.</title>
        <authorList>
            <person name="Soliai M.M."/>
            <person name="Meyer S.E."/>
            <person name="Udall J.A."/>
            <person name="Elzinga D.E."/>
            <person name="Hermansen R.A."/>
            <person name="Bodily P.M."/>
            <person name="Hart A.A."/>
            <person name="Coleman C.E."/>
        </authorList>
    </citation>
    <scope>NUCLEOTIDE SEQUENCE [LARGE SCALE GENOMIC DNA]</scope>
    <source>
        <strain evidence="1 2">CCB06</strain>
        <tissue evidence="1">Mycelium</tissue>
    </source>
</reference>
<keyword evidence="2" id="KW-1185">Reference proteome</keyword>
<accession>A0A3M7MI66</accession>
<sequence length="30" mass="3352">MARCVHQDERRPGSAARVCLKRNAYSSGEC</sequence>
<organism evidence="1 2">
    <name type="scientific">Pyrenophora seminiperda CCB06</name>
    <dbReference type="NCBI Taxonomy" id="1302712"/>
    <lineage>
        <taxon>Eukaryota</taxon>
        <taxon>Fungi</taxon>
        <taxon>Dikarya</taxon>
        <taxon>Ascomycota</taxon>
        <taxon>Pezizomycotina</taxon>
        <taxon>Dothideomycetes</taxon>
        <taxon>Pleosporomycetidae</taxon>
        <taxon>Pleosporales</taxon>
        <taxon>Pleosporineae</taxon>
        <taxon>Pleosporaceae</taxon>
        <taxon>Pyrenophora</taxon>
    </lineage>
</organism>
<proteinExistence type="predicted"/>
<evidence type="ECO:0000313" key="2">
    <source>
        <dbReference type="Proteomes" id="UP000265663"/>
    </source>
</evidence>
<name>A0A3M7MI66_9PLEO</name>